<dbReference type="EMBL" id="AONH01000024">
    <property type="protein sequence ID" value="KGM86069.1"/>
    <property type="molecule type" value="Genomic_DNA"/>
</dbReference>
<proteinExistence type="predicted"/>
<gene>
    <name evidence="1" type="ORF">rosmuc_03943</name>
</gene>
<accession>A0A0A0HH97</accession>
<dbReference type="AlphaFoldDB" id="A0A0A0HH97"/>
<dbReference type="Proteomes" id="UP000030021">
    <property type="component" value="Unassembled WGS sequence"/>
</dbReference>
<reference evidence="1 2" key="1">
    <citation type="submission" date="2013-01" db="EMBL/GenBank/DDBJ databases">
        <authorList>
            <person name="Fiebig A."/>
            <person name="Goeker M."/>
            <person name="Klenk H.-P.P."/>
        </authorList>
    </citation>
    <scope>NUCLEOTIDE SEQUENCE [LARGE SCALE GENOMIC DNA]</scope>
    <source>
        <strain evidence="1 2">DSM 17069</strain>
    </source>
</reference>
<comment type="caution">
    <text evidence="1">The sequence shown here is derived from an EMBL/GenBank/DDBJ whole genome shotgun (WGS) entry which is preliminary data.</text>
</comment>
<dbReference type="HOGENOM" id="CLU_2495935_0_0_5"/>
<sequence>MHYDCEFSSHHDGSAFEADASLEFQPPCPQIAVGKTAGQNDRCRLIEKASHMAVAAPGCVTVVVDFPGLVSPGGQAQPSPTERWFG</sequence>
<name>A0A0A0HH97_9RHOB</name>
<evidence type="ECO:0000313" key="2">
    <source>
        <dbReference type="Proteomes" id="UP000030021"/>
    </source>
</evidence>
<protein>
    <submittedName>
        <fullName evidence="1">Uncharacterized protein</fullName>
    </submittedName>
</protein>
<organism evidence="1 2">
    <name type="scientific">Roseovarius mucosus DSM 17069</name>
    <dbReference type="NCBI Taxonomy" id="1288298"/>
    <lineage>
        <taxon>Bacteria</taxon>
        <taxon>Pseudomonadati</taxon>
        <taxon>Pseudomonadota</taxon>
        <taxon>Alphaproteobacteria</taxon>
        <taxon>Rhodobacterales</taxon>
        <taxon>Roseobacteraceae</taxon>
        <taxon>Roseovarius</taxon>
    </lineage>
</organism>
<evidence type="ECO:0000313" key="1">
    <source>
        <dbReference type="EMBL" id="KGM86069.1"/>
    </source>
</evidence>